<dbReference type="STRING" id="1218493.JF76_05850"/>
<evidence type="ECO:0000313" key="2">
    <source>
        <dbReference type="Proteomes" id="UP000033533"/>
    </source>
</evidence>
<dbReference type="PATRIC" id="fig|1218493.3.peg.628"/>
<accession>A0A0F4LI55</accession>
<evidence type="ECO:0000313" key="1">
    <source>
        <dbReference type="EMBL" id="KJY57246.1"/>
    </source>
</evidence>
<dbReference type="AlphaFoldDB" id="A0A0F4LI55"/>
<dbReference type="RefSeq" id="WP_045927762.1">
    <property type="nucleotide sequence ID" value="NZ_JBHSZS010000020.1"/>
</dbReference>
<proteinExistence type="predicted"/>
<name>A0A0F4LI55_9LACO</name>
<reference evidence="1 2" key="1">
    <citation type="submission" date="2014-12" db="EMBL/GenBank/DDBJ databases">
        <title>Comparative genomics of the lactic acid bacteria isolated from the honey bee gut.</title>
        <authorList>
            <person name="Ellegaard K.M."/>
            <person name="Tamarit D."/>
            <person name="Javelind E."/>
            <person name="Olofsson T."/>
            <person name="Andersson S.G."/>
            <person name="Vasquez A."/>
        </authorList>
    </citation>
    <scope>NUCLEOTIDE SEQUENCE [LARGE SCALE GENOMIC DNA]</scope>
    <source>
        <strain evidence="1 2">Biut2</strain>
    </source>
</reference>
<sequence>MKKLQEKVTFIGRPFPDQLMDEQKTFNEANMEMEQNQVFQNFITKNNLKNTRSSLVVFGPENFMYWYGVVASNETAVPKGLMKFVLPKTQVAVEEKDNQNISFFSQPLNMIISQFLAAVADEGIKIYQNPGDSLTPYILQNLNLDTKKLTQELYLEDSLKN</sequence>
<comment type="caution">
    <text evidence="1">The sequence shown here is derived from an EMBL/GenBank/DDBJ whole genome shotgun (WGS) entry which is preliminary data.</text>
</comment>
<protein>
    <submittedName>
        <fullName evidence="1">Uncharacterized protein</fullName>
    </submittedName>
</protein>
<dbReference type="EMBL" id="JXBY01000014">
    <property type="protein sequence ID" value="KJY57246.1"/>
    <property type="molecule type" value="Genomic_DNA"/>
</dbReference>
<dbReference type="Proteomes" id="UP000033533">
    <property type="component" value="Unassembled WGS sequence"/>
</dbReference>
<dbReference type="OrthoDB" id="2305429at2"/>
<dbReference type="HOGENOM" id="CLU_1667121_0_0_9"/>
<organism evidence="1 2">
    <name type="scientific">Lactobacillus kullabergensis</name>
    <dbReference type="NCBI Taxonomy" id="1218493"/>
    <lineage>
        <taxon>Bacteria</taxon>
        <taxon>Bacillati</taxon>
        <taxon>Bacillota</taxon>
        <taxon>Bacilli</taxon>
        <taxon>Lactobacillales</taxon>
        <taxon>Lactobacillaceae</taxon>
        <taxon>Lactobacillus</taxon>
    </lineage>
</organism>
<gene>
    <name evidence="1" type="ORF">JF76_05850</name>
</gene>